<evidence type="ECO:0000259" key="7">
    <source>
        <dbReference type="Pfam" id="PF01179"/>
    </source>
</evidence>
<dbReference type="Pfam" id="PF09248">
    <property type="entry name" value="DUF1965"/>
    <property type="match status" value="1"/>
</dbReference>
<dbReference type="InterPro" id="IPR000269">
    <property type="entry name" value="Cu_amine_oxidase"/>
</dbReference>
<accession>A0ABQ9EES8</accession>
<keyword evidence="11" id="KW-1185">Reference proteome</keyword>
<feature type="domain" description="DUF1965" evidence="9">
    <location>
        <begin position="227"/>
        <end position="271"/>
    </location>
</feature>
<reference evidence="10 11" key="1">
    <citation type="submission" date="2022-12" db="EMBL/GenBank/DDBJ databases">
        <title>Chromosome-level genome of Tegillarca granosa.</title>
        <authorList>
            <person name="Kim J."/>
        </authorList>
    </citation>
    <scope>NUCLEOTIDE SEQUENCE [LARGE SCALE GENOMIC DNA]</scope>
    <source>
        <strain evidence="10">Teg-2019</strain>
        <tissue evidence="10">Adductor muscle</tissue>
    </source>
</reference>
<feature type="domain" description="Copper amine oxidase N2-terminal" evidence="8">
    <location>
        <begin position="61"/>
        <end position="143"/>
    </location>
</feature>
<dbReference type="Pfam" id="PF02727">
    <property type="entry name" value="Cu_amine_oxidN2"/>
    <property type="match status" value="1"/>
</dbReference>
<evidence type="ECO:0000256" key="5">
    <source>
        <dbReference type="ARBA" id="ARBA00023008"/>
    </source>
</evidence>
<dbReference type="InterPro" id="IPR015798">
    <property type="entry name" value="Cu_amine_oxidase_C"/>
</dbReference>
<dbReference type="PROSITE" id="PS01165">
    <property type="entry name" value="COPPER_AMINE_OXID_2"/>
    <property type="match status" value="1"/>
</dbReference>
<dbReference type="Pfam" id="PF01179">
    <property type="entry name" value="Cu_amine_oxid"/>
    <property type="match status" value="1"/>
</dbReference>
<dbReference type="InterPro" id="IPR049947">
    <property type="entry name" value="Cu_Am_Ox_Cu-bd"/>
</dbReference>
<dbReference type="SUPFAM" id="SSF49998">
    <property type="entry name" value="Amine oxidase catalytic domain"/>
    <property type="match status" value="1"/>
</dbReference>
<keyword evidence="5 6" id="KW-0186">Copper</keyword>
<feature type="non-terminal residue" evidence="10">
    <location>
        <position position="1"/>
    </location>
</feature>
<evidence type="ECO:0000256" key="6">
    <source>
        <dbReference type="RuleBase" id="RU000672"/>
    </source>
</evidence>
<evidence type="ECO:0000256" key="2">
    <source>
        <dbReference type="ARBA" id="ARBA00022723"/>
    </source>
</evidence>
<evidence type="ECO:0000259" key="9">
    <source>
        <dbReference type="Pfam" id="PF09248"/>
    </source>
</evidence>
<dbReference type="InterPro" id="IPR036460">
    <property type="entry name" value="Cu_amine_oxidase_C_sf"/>
</dbReference>
<dbReference type="EC" id="1.4.3.-" evidence="6"/>
<comment type="similarity">
    <text evidence="1 6">Belongs to the copper/topaquinone oxidase family.</text>
</comment>
<comment type="cofactor">
    <cofactor evidence="6">
        <name>Cu cation</name>
        <dbReference type="ChEBI" id="CHEBI:23378"/>
    </cofactor>
    <text evidence="6">Contains 1 topaquinone per subunit.</text>
</comment>
<dbReference type="InterPro" id="IPR016182">
    <property type="entry name" value="Cu_amine_oxidase_N-reg"/>
</dbReference>
<dbReference type="InterPro" id="IPR015800">
    <property type="entry name" value="Cu_amine_oxidase_N2"/>
</dbReference>
<evidence type="ECO:0000313" key="11">
    <source>
        <dbReference type="Proteomes" id="UP001217089"/>
    </source>
</evidence>
<dbReference type="Gene3D" id="2.70.98.20">
    <property type="entry name" value="Copper amine oxidase, catalytic domain"/>
    <property type="match status" value="1"/>
</dbReference>
<sequence>LAYLVVTIIKHEETQNVNICDDTSTNHEDDSASCDYKSQLPHSVLSVSRSHMFCDLSMREIRNVLKFLYTKSKMNLITPEKANLTTNFIYSIELFLPTKFNVISYIDGFGLKPSREAVVTIFMGQSKNRTVEEFIVGPLDKLNEMRLRRNPYSTSASYRVRQVPFVEVWGVYELMLTTPGLHKILEDSYGATVFDCITQIYKTNIPISYSRERKMWISLYYDLEYFTFYPVDFQLLVNIDDVDSTKWKIEKVWYANRLYESYEEFRFLYNNGSAPRTKRHFPSRERESLGSLHVRPNPNIYKRAPKQFEPDGHRYKICDQSVRYLKWQFNWQNSLLKGPTLFNINFNGERIVYELGLQDIIVLYTGNNPAFSRASFADGLNGLSSRTAGLVPGVDCPEHATFRNITIATEDFPMGGVIPNAICIFEQNLGTPLRRHQSSIPSQGGLFYGGLVTSVLIFRTIFVLNNYDYILDYILYESGSIEVKVHSTGYVLTTFQFPEESSYGSQVANDTNAPLHLHLFNFKIDIDILGRKNRYKTVNIEVGNIKENINRKSGHHFKLRHETKHSELEAAYKYNISTPKYHVFYNNDKNDKYGNPRGYRLEADGFVKQLIPTGMGFEDTISWSRYQMAVTIHKESERSSSSIHATFDAGDPVVDFSKFVEDNESIVDEDLVAWLTLGTYHIPHTEDVPNVVTSGKELSFLLSPFNYFPNDPSVHSYDAVRMTPKESASGSEKGLNIEGNINNYTCIPRQYNYESLKKDGSAIFYSLA</sequence>
<dbReference type="Gene3D" id="3.10.450.40">
    <property type="match status" value="2"/>
</dbReference>
<name>A0ABQ9EES8_TEGGR</name>
<evidence type="ECO:0000256" key="1">
    <source>
        <dbReference type="ARBA" id="ARBA00007983"/>
    </source>
</evidence>
<dbReference type="SUPFAM" id="SSF54416">
    <property type="entry name" value="Amine oxidase N-terminal region"/>
    <property type="match status" value="2"/>
</dbReference>
<dbReference type="EMBL" id="JARBDR010000903">
    <property type="protein sequence ID" value="KAJ8303844.1"/>
    <property type="molecule type" value="Genomic_DNA"/>
</dbReference>
<organism evidence="10 11">
    <name type="scientific">Tegillarca granosa</name>
    <name type="common">Malaysian cockle</name>
    <name type="synonym">Anadara granosa</name>
    <dbReference type="NCBI Taxonomy" id="220873"/>
    <lineage>
        <taxon>Eukaryota</taxon>
        <taxon>Metazoa</taxon>
        <taxon>Spiralia</taxon>
        <taxon>Lophotrochozoa</taxon>
        <taxon>Mollusca</taxon>
        <taxon>Bivalvia</taxon>
        <taxon>Autobranchia</taxon>
        <taxon>Pteriomorphia</taxon>
        <taxon>Arcoida</taxon>
        <taxon>Arcoidea</taxon>
        <taxon>Arcidae</taxon>
        <taxon>Tegillarca</taxon>
    </lineage>
</organism>
<dbReference type="PRINTS" id="PR00766">
    <property type="entry name" value="CUDAOXIDASE"/>
</dbReference>
<comment type="caution">
    <text evidence="10">The sequence shown here is derived from an EMBL/GenBank/DDBJ whole genome shotgun (WGS) entry which is preliminary data.</text>
</comment>
<protein>
    <recommendedName>
        <fullName evidence="6">Amine oxidase</fullName>
        <ecNumber evidence="6">1.4.3.-</ecNumber>
    </recommendedName>
</protein>
<evidence type="ECO:0000256" key="3">
    <source>
        <dbReference type="ARBA" id="ARBA00022772"/>
    </source>
</evidence>
<dbReference type="Proteomes" id="UP001217089">
    <property type="component" value="Unassembled WGS sequence"/>
</dbReference>
<keyword evidence="4 6" id="KW-0560">Oxidoreductase</keyword>
<keyword evidence="3 6" id="KW-0801">TPQ</keyword>
<evidence type="ECO:0000313" key="10">
    <source>
        <dbReference type="EMBL" id="KAJ8303844.1"/>
    </source>
</evidence>
<dbReference type="PANTHER" id="PTHR10638">
    <property type="entry name" value="COPPER AMINE OXIDASE"/>
    <property type="match status" value="1"/>
</dbReference>
<dbReference type="InterPro" id="IPR015328">
    <property type="entry name" value="DUF1965"/>
</dbReference>
<comment type="PTM">
    <text evidence="6">Topaquinone (TPQ) is generated by copper-dependent autoxidation of a specific tyrosyl residue.</text>
</comment>
<evidence type="ECO:0000259" key="8">
    <source>
        <dbReference type="Pfam" id="PF02727"/>
    </source>
</evidence>
<gene>
    <name evidence="10" type="ORF">KUTeg_017427</name>
</gene>
<keyword evidence="2 6" id="KW-0479">Metal-binding</keyword>
<evidence type="ECO:0000256" key="4">
    <source>
        <dbReference type="ARBA" id="ARBA00023002"/>
    </source>
</evidence>
<feature type="domain" description="Copper amine oxidase catalytic" evidence="7">
    <location>
        <begin position="306"/>
        <end position="713"/>
    </location>
</feature>
<proteinExistence type="inferred from homology"/>
<dbReference type="PANTHER" id="PTHR10638:SF20">
    <property type="entry name" value="AMINE OXIDASE"/>
    <property type="match status" value="1"/>
</dbReference>